<feature type="domain" description="Helix-hairpin-helix DNA-binding motif class 1" evidence="7">
    <location>
        <begin position="107"/>
        <end position="126"/>
    </location>
</feature>
<dbReference type="AlphaFoldDB" id="A0A1G2D545"/>
<dbReference type="GO" id="GO:0009379">
    <property type="term" value="C:Holliday junction helicase complex"/>
    <property type="evidence" value="ECO:0007669"/>
    <property type="project" value="InterPro"/>
</dbReference>
<dbReference type="EMBL" id="MHLL01000028">
    <property type="protein sequence ID" value="OGZ08755.1"/>
    <property type="molecule type" value="Genomic_DNA"/>
</dbReference>
<keyword evidence="8" id="KW-0378">Hydrolase</keyword>
<protein>
    <recommendedName>
        <fullName evidence="6">Holliday junction branch migration complex subunit RuvA</fullName>
    </recommendedName>
</protein>
<dbReference type="Pfam" id="PF14520">
    <property type="entry name" value="HHH_5"/>
    <property type="match status" value="1"/>
</dbReference>
<dbReference type="InterPro" id="IPR003583">
    <property type="entry name" value="Hlx-hairpin-Hlx_DNA-bd_motif"/>
</dbReference>
<dbReference type="CDD" id="cd14332">
    <property type="entry name" value="UBA_RuvA_C"/>
    <property type="match status" value="1"/>
</dbReference>
<dbReference type="GO" id="GO:0048476">
    <property type="term" value="C:Holliday junction resolvase complex"/>
    <property type="evidence" value="ECO:0007669"/>
    <property type="project" value="UniProtKB-UniRule"/>
</dbReference>
<comment type="similarity">
    <text evidence="6">Belongs to the RuvA family.</text>
</comment>
<evidence type="ECO:0000256" key="4">
    <source>
        <dbReference type="ARBA" id="ARBA00023172"/>
    </source>
</evidence>
<feature type="domain" description="Helix-hairpin-helix DNA-binding motif class 1" evidence="7">
    <location>
        <begin position="72"/>
        <end position="91"/>
    </location>
</feature>
<dbReference type="STRING" id="1798661.A3D65_04095"/>
<dbReference type="SUPFAM" id="SSF50249">
    <property type="entry name" value="Nucleic acid-binding proteins"/>
    <property type="match status" value="1"/>
</dbReference>
<evidence type="ECO:0000256" key="1">
    <source>
        <dbReference type="ARBA" id="ARBA00022490"/>
    </source>
</evidence>
<dbReference type="SMART" id="SM00278">
    <property type="entry name" value="HhH1"/>
    <property type="match status" value="2"/>
</dbReference>
<comment type="caution">
    <text evidence="6">Lacks conserved residue(s) required for the propagation of feature annotation.</text>
</comment>
<dbReference type="SUPFAM" id="SSF46929">
    <property type="entry name" value="DNA helicase RuvA subunit, C-terminal domain"/>
    <property type="match status" value="1"/>
</dbReference>
<keyword evidence="1 6" id="KW-0963">Cytoplasm</keyword>
<dbReference type="InterPro" id="IPR013849">
    <property type="entry name" value="DNA_helicase_Holl-junc_RuvA_I"/>
</dbReference>
<dbReference type="Proteomes" id="UP000177996">
    <property type="component" value="Unassembled WGS sequence"/>
</dbReference>
<evidence type="ECO:0000313" key="9">
    <source>
        <dbReference type="Proteomes" id="UP000177996"/>
    </source>
</evidence>
<keyword evidence="4 6" id="KW-0233">DNA recombination</keyword>
<evidence type="ECO:0000256" key="5">
    <source>
        <dbReference type="ARBA" id="ARBA00023204"/>
    </source>
</evidence>
<dbReference type="Pfam" id="PF07499">
    <property type="entry name" value="RuvA_C"/>
    <property type="match status" value="1"/>
</dbReference>
<evidence type="ECO:0000313" key="8">
    <source>
        <dbReference type="EMBL" id="OGZ08755.1"/>
    </source>
</evidence>
<gene>
    <name evidence="6" type="primary">ruvA</name>
    <name evidence="8" type="ORF">A3D65_04095</name>
</gene>
<keyword evidence="2 6" id="KW-0227">DNA damage</keyword>
<comment type="function">
    <text evidence="6">The RuvA-RuvB-RuvC complex processes Holliday junction (HJ) DNA during genetic recombination and DNA repair, while the RuvA-RuvB complex plays an important role in the rescue of blocked DNA replication forks via replication fork reversal (RFR). RuvA specifically binds to HJ cruciform DNA, conferring on it an open structure. The RuvB hexamer acts as an ATP-dependent pump, pulling dsDNA into and through the RuvAB complex. HJ branch migration allows RuvC to scan DNA until it finds its consensus sequence, where it cleaves and resolves the cruciform DNA.</text>
</comment>
<dbReference type="SUPFAM" id="SSF47781">
    <property type="entry name" value="RuvA domain 2-like"/>
    <property type="match status" value="1"/>
</dbReference>
<evidence type="ECO:0000256" key="3">
    <source>
        <dbReference type="ARBA" id="ARBA00023125"/>
    </source>
</evidence>
<dbReference type="GO" id="GO:0006310">
    <property type="term" value="P:DNA recombination"/>
    <property type="evidence" value="ECO:0007669"/>
    <property type="project" value="UniProtKB-UniRule"/>
</dbReference>
<proteinExistence type="inferred from homology"/>
<dbReference type="InterPro" id="IPR012340">
    <property type="entry name" value="NA-bd_OB-fold"/>
</dbReference>
<dbReference type="GO" id="GO:0005524">
    <property type="term" value="F:ATP binding"/>
    <property type="evidence" value="ECO:0007669"/>
    <property type="project" value="InterPro"/>
</dbReference>
<name>A0A1G2D545_9BACT</name>
<feature type="region of interest" description="Domain III" evidence="6">
    <location>
        <begin position="145"/>
        <end position="192"/>
    </location>
</feature>
<keyword evidence="3 6" id="KW-0238">DNA-binding</keyword>
<keyword evidence="8" id="KW-0067">ATP-binding</keyword>
<dbReference type="GO" id="GO:0009378">
    <property type="term" value="F:four-way junction helicase activity"/>
    <property type="evidence" value="ECO:0007669"/>
    <property type="project" value="InterPro"/>
</dbReference>
<comment type="domain">
    <text evidence="6">Has three domains with a flexible linker between the domains II and III and assumes an 'L' shape. Domain III is highly mobile and contacts RuvB.</text>
</comment>
<evidence type="ECO:0000256" key="2">
    <source>
        <dbReference type="ARBA" id="ARBA00022763"/>
    </source>
</evidence>
<organism evidence="8 9">
    <name type="scientific">Candidatus Lloydbacteria bacterium RIFCSPHIGHO2_02_FULL_50_13</name>
    <dbReference type="NCBI Taxonomy" id="1798661"/>
    <lineage>
        <taxon>Bacteria</taxon>
        <taxon>Candidatus Lloydiibacteriota</taxon>
    </lineage>
</organism>
<comment type="subcellular location">
    <subcellularLocation>
        <location evidence="6">Cytoplasm</location>
    </subcellularLocation>
</comment>
<dbReference type="Gene3D" id="1.10.8.10">
    <property type="entry name" value="DNA helicase RuvA subunit, C-terminal domain"/>
    <property type="match status" value="1"/>
</dbReference>
<dbReference type="InterPro" id="IPR036267">
    <property type="entry name" value="RuvA_C_sf"/>
</dbReference>
<dbReference type="GO" id="GO:0006281">
    <property type="term" value="P:DNA repair"/>
    <property type="evidence" value="ECO:0007669"/>
    <property type="project" value="UniProtKB-UniRule"/>
</dbReference>
<keyword evidence="8" id="KW-0347">Helicase</keyword>
<comment type="subunit">
    <text evidence="6">Homotetramer. Forms an RuvA(8)-RuvB(12)-Holliday junction (HJ) complex. HJ DNA is sandwiched between 2 RuvA tetramers; dsDNA enters through RuvA and exits via RuvB. An RuvB hexamer assembles on each DNA strand where it exits the tetramer. Each RuvB hexamer is contacted by two RuvA subunits (via domain III) on 2 adjacent RuvB subunits; this complex drives branch migration. In the full resolvosome a probable DNA-RuvA(4)-RuvB(12)-RuvC(2) complex forms which resolves the HJ.</text>
</comment>
<dbReference type="Gene3D" id="2.40.50.140">
    <property type="entry name" value="Nucleic acid-binding proteins"/>
    <property type="match status" value="1"/>
</dbReference>
<dbReference type="GO" id="GO:0005737">
    <property type="term" value="C:cytoplasm"/>
    <property type="evidence" value="ECO:0007669"/>
    <property type="project" value="UniProtKB-SubCell"/>
</dbReference>
<keyword evidence="5 6" id="KW-0234">DNA repair</keyword>
<dbReference type="InterPro" id="IPR000085">
    <property type="entry name" value="RuvA"/>
</dbReference>
<comment type="caution">
    <text evidence="8">The sequence shown here is derived from an EMBL/GenBank/DDBJ whole genome shotgun (WGS) entry which is preliminary data.</text>
</comment>
<dbReference type="NCBIfam" id="TIGR00084">
    <property type="entry name" value="ruvA"/>
    <property type="match status" value="1"/>
</dbReference>
<dbReference type="InterPro" id="IPR011114">
    <property type="entry name" value="RuvA_C"/>
</dbReference>
<dbReference type="Pfam" id="PF01330">
    <property type="entry name" value="RuvA_N"/>
    <property type="match status" value="1"/>
</dbReference>
<evidence type="ECO:0000259" key="7">
    <source>
        <dbReference type="SMART" id="SM00278"/>
    </source>
</evidence>
<dbReference type="HAMAP" id="MF_00031">
    <property type="entry name" value="DNA_HJ_migration_RuvA"/>
    <property type="match status" value="1"/>
</dbReference>
<evidence type="ECO:0000256" key="6">
    <source>
        <dbReference type="HAMAP-Rule" id="MF_00031"/>
    </source>
</evidence>
<keyword evidence="8" id="KW-0547">Nucleotide-binding</keyword>
<dbReference type="InterPro" id="IPR010994">
    <property type="entry name" value="RuvA_2-like"/>
</dbReference>
<reference evidence="8 9" key="1">
    <citation type="journal article" date="2016" name="Nat. Commun.">
        <title>Thousands of microbial genomes shed light on interconnected biogeochemical processes in an aquifer system.</title>
        <authorList>
            <person name="Anantharaman K."/>
            <person name="Brown C.T."/>
            <person name="Hug L.A."/>
            <person name="Sharon I."/>
            <person name="Castelle C.J."/>
            <person name="Probst A.J."/>
            <person name="Thomas B.C."/>
            <person name="Singh A."/>
            <person name="Wilkins M.J."/>
            <person name="Karaoz U."/>
            <person name="Brodie E.L."/>
            <person name="Williams K.H."/>
            <person name="Hubbard S.S."/>
            <person name="Banfield J.F."/>
        </authorList>
    </citation>
    <scope>NUCLEOTIDE SEQUENCE [LARGE SCALE GENOMIC DNA]</scope>
</reference>
<dbReference type="GO" id="GO:0000400">
    <property type="term" value="F:four-way junction DNA binding"/>
    <property type="evidence" value="ECO:0007669"/>
    <property type="project" value="UniProtKB-UniRule"/>
</dbReference>
<sequence>MIGYIEGKVLHQEDRALIVTTGGVGYALFVTPATTTPSAVGKTIGLWTHLSVKENALELYGFPRREELALFRLLINISGIGPKSALNILSLADHETLVRAIRRGDGAYLTKVSGIGKKLAEKIVLELKEKVGEVKGGDEISQAESEALLALESLGYDPRDTRTVIRALAKDTKQYPTAQTIIRKALQTLGGR</sequence>
<dbReference type="Gene3D" id="1.10.150.20">
    <property type="entry name" value="5' to 3' exonuclease, C-terminal subdomain"/>
    <property type="match status" value="1"/>
</dbReference>
<accession>A0A1G2D545</accession>